<proteinExistence type="predicted"/>
<dbReference type="Proteomes" id="UP001597090">
    <property type="component" value="Unassembled WGS sequence"/>
</dbReference>
<dbReference type="RefSeq" id="WP_386813344.1">
    <property type="nucleotide sequence ID" value="NZ_JBHTIH010000007.1"/>
</dbReference>
<name>A0ABW2YPC2_9GAMM</name>
<comment type="caution">
    <text evidence="1">The sequence shown here is derived from an EMBL/GenBank/DDBJ whole genome shotgun (WGS) entry which is preliminary data.</text>
</comment>
<evidence type="ECO:0000313" key="1">
    <source>
        <dbReference type="EMBL" id="MFD0740229.1"/>
    </source>
</evidence>
<keyword evidence="2" id="KW-1185">Reference proteome</keyword>
<protein>
    <submittedName>
        <fullName evidence="1">Uncharacterized protein</fullName>
    </submittedName>
</protein>
<dbReference type="EMBL" id="JBHTIH010000007">
    <property type="protein sequence ID" value="MFD0740229.1"/>
    <property type="molecule type" value="Genomic_DNA"/>
</dbReference>
<accession>A0ABW2YPC2</accession>
<evidence type="ECO:0000313" key="2">
    <source>
        <dbReference type="Proteomes" id="UP001597090"/>
    </source>
</evidence>
<sequence>MAEVNAGIERYCRGTDKQLAALRSKYATRPDVLSRLDRYDATIEAD</sequence>
<organism evidence="1 2">
    <name type="scientific">Lysobacter koreensis</name>
    <dbReference type="NCBI Taxonomy" id="266122"/>
    <lineage>
        <taxon>Bacteria</taxon>
        <taxon>Pseudomonadati</taxon>
        <taxon>Pseudomonadota</taxon>
        <taxon>Gammaproteobacteria</taxon>
        <taxon>Lysobacterales</taxon>
        <taxon>Lysobacteraceae</taxon>
        <taxon>Lysobacter</taxon>
    </lineage>
</organism>
<reference evidence="2" key="1">
    <citation type="journal article" date="2019" name="Int. J. Syst. Evol. Microbiol.">
        <title>The Global Catalogue of Microorganisms (GCM) 10K type strain sequencing project: providing services to taxonomists for standard genome sequencing and annotation.</title>
        <authorList>
            <consortium name="The Broad Institute Genomics Platform"/>
            <consortium name="The Broad Institute Genome Sequencing Center for Infectious Disease"/>
            <person name="Wu L."/>
            <person name="Ma J."/>
        </authorList>
    </citation>
    <scope>NUCLEOTIDE SEQUENCE [LARGE SCALE GENOMIC DNA]</scope>
    <source>
        <strain evidence="2">CCUG 55491</strain>
    </source>
</reference>
<gene>
    <name evidence="1" type="ORF">ACFQZQ_13170</name>
</gene>